<evidence type="ECO:0000256" key="4">
    <source>
        <dbReference type="ARBA" id="ARBA00022989"/>
    </source>
</evidence>
<reference evidence="8" key="2">
    <citation type="submission" date="2025-08" db="UniProtKB">
        <authorList>
            <consortium name="Ensembl"/>
        </authorList>
    </citation>
    <scope>IDENTIFICATION</scope>
</reference>
<evidence type="ECO:0000313" key="8">
    <source>
        <dbReference type="Ensembl" id="ENSDCDP00010063174.1"/>
    </source>
</evidence>
<keyword evidence="4" id="KW-1133">Transmembrane helix</keyword>
<dbReference type="Proteomes" id="UP000694580">
    <property type="component" value="Chromosome 2"/>
</dbReference>
<dbReference type="PANTHER" id="PTHR14564">
    <property type="entry name" value="MICOS COMPLEX SUBUNIT MIC26 / MIC27 FAMILY MEMBER"/>
    <property type="match status" value="1"/>
</dbReference>
<dbReference type="Ensembl" id="ENSDCDT00010073981.1">
    <property type="protein sequence ID" value="ENSDCDP00010063174.1"/>
    <property type="gene ID" value="ENSDCDG00010034498.1"/>
</dbReference>
<organism evidence="8 9">
    <name type="scientific">Denticeps clupeoides</name>
    <name type="common">denticle herring</name>
    <dbReference type="NCBI Taxonomy" id="299321"/>
    <lineage>
        <taxon>Eukaryota</taxon>
        <taxon>Metazoa</taxon>
        <taxon>Chordata</taxon>
        <taxon>Craniata</taxon>
        <taxon>Vertebrata</taxon>
        <taxon>Euteleostomi</taxon>
        <taxon>Actinopterygii</taxon>
        <taxon>Neopterygii</taxon>
        <taxon>Teleostei</taxon>
        <taxon>Clupei</taxon>
        <taxon>Clupeiformes</taxon>
        <taxon>Denticipitoidei</taxon>
        <taxon>Denticipitidae</taxon>
        <taxon>Denticeps</taxon>
    </lineage>
</organism>
<evidence type="ECO:0000313" key="9">
    <source>
        <dbReference type="Proteomes" id="UP000694580"/>
    </source>
</evidence>
<evidence type="ECO:0000256" key="7">
    <source>
        <dbReference type="RuleBase" id="RU363021"/>
    </source>
</evidence>
<evidence type="ECO:0000256" key="3">
    <source>
        <dbReference type="ARBA" id="ARBA00022692"/>
    </source>
</evidence>
<keyword evidence="9" id="KW-1185">Reference proteome</keyword>
<proteinExistence type="inferred from homology"/>
<evidence type="ECO:0000256" key="6">
    <source>
        <dbReference type="ARBA" id="ARBA00023136"/>
    </source>
</evidence>
<dbReference type="RefSeq" id="XP_028813371.1">
    <property type="nucleotide sequence ID" value="XM_028957538.1"/>
</dbReference>
<gene>
    <name evidence="8" type="primary">LOC114766591</name>
</gene>
<dbReference type="InterPro" id="IPR033182">
    <property type="entry name" value="MIC26/MIC27_animal"/>
</dbReference>
<keyword evidence="5 7" id="KW-0496">Mitochondrion</keyword>
<dbReference type="GO" id="GO:0042407">
    <property type="term" value="P:cristae formation"/>
    <property type="evidence" value="ECO:0007669"/>
    <property type="project" value="InterPro"/>
</dbReference>
<dbReference type="Pfam" id="PF09769">
    <property type="entry name" value="ApoO"/>
    <property type="match status" value="1"/>
</dbReference>
<accession>A0AAY4F1A9</accession>
<keyword evidence="7" id="KW-0999">Mitochondrion inner membrane</keyword>
<reference evidence="8" key="3">
    <citation type="submission" date="2025-09" db="UniProtKB">
        <authorList>
            <consortium name="Ensembl"/>
        </authorList>
    </citation>
    <scope>IDENTIFICATION</scope>
</reference>
<reference evidence="8 9" key="1">
    <citation type="submission" date="2020-06" db="EMBL/GenBank/DDBJ databases">
        <authorList>
            <consortium name="Wellcome Sanger Institute Data Sharing"/>
        </authorList>
    </citation>
    <scope>NUCLEOTIDE SEQUENCE [LARGE SCALE GENOMIC DNA]</scope>
</reference>
<comment type="subunit">
    <text evidence="7">Component of the mitochondrial contact site and cristae organizing system (MICOS) complex.</text>
</comment>
<protein>
    <recommendedName>
        <fullName evidence="7">MICOS complex subunit</fullName>
    </recommendedName>
</protein>
<name>A0AAY4F1A9_9TELE</name>
<evidence type="ECO:0000256" key="1">
    <source>
        <dbReference type="ARBA" id="ARBA00004325"/>
    </source>
</evidence>
<comment type="function">
    <text evidence="7">Component of the MICOS complex, a large protein complex of the mitochondrial inner membrane that plays crucial roles in the maintenance of crista junctions, inner membrane architecture, and formation of contact sites to the outer membrane.</text>
</comment>
<dbReference type="GeneID" id="114766591"/>
<keyword evidence="3" id="KW-0812">Transmembrane</keyword>
<dbReference type="GeneTree" id="ENSGT00530000063666"/>
<sequence length="213" mass="23215">MTRVALPSSVPGVLSAMAGAVFADEENNPEDSATLTEELSLYTTPRSQFPCAEARPGPVEQSIAALRRSVEPYTFWCQAAGIAATGKIQEAYNVAEPIIQSSAQVVRDGQGFLKDPPAEFYPSMGVTGFSGILGLYLARGYRLRRLIFPTVLMALSASVFYPQHTMFLSKVAREQLITWSSQGQVSIESLRKKMPSISVLSRKVEKTDDSTSK</sequence>
<evidence type="ECO:0000256" key="2">
    <source>
        <dbReference type="ARBA" id="ARBA00010904"/>
    </source>
</evidence>
<comment type="subcellular location">
    <subcellularLocation>
        <location evidence="7">Mitochondrion inner membrane</location>
    </subcellularLocation>
    <subcellularLocation>
        <location evidence="1">Mitochondrion membrane</location>
    </subcellularLocation>
</comment>
<comment type="similarity">
    <text evidence="2">Belongs to the apolipoprotein O/MICOS complex subunit Mic27 family.</text>
</comment>
<keyword evidence="6" id="KW-0472">Membrane</keyword>
<dbReference type="InterPro" id="IPR019166">
    <property type="entry name" value="MIC26/MIC27"/>
</dbReference>
<dbReference type="GO" id="GO:0061617">
    <property type="term" value="C:MICOS complex"/>
    <property type="evidence" value="ECO:0007669"/>
    <property type="project" value="UniProtKB-UniRule"/>
</dbReference>
<evidence type="ECO:0000256" key="5">
    <source>
        <dbReference type="ARBA" id="ARBA00023128"/>
    </source>
</evidence>
<dbReference type="AlphaFoldDB" id="A0AAY4F1A9"/>